<sequence>MFFGGYCQPCWTTCCAKLRIGLVARISRSQGLIPVDRGGRGSIPRFGTTAVSWSPLFGLSFILLSAGPYEEAVSFNYGREDDSQLLSMPGNSEAAIFLLMTISIEEKSLSADDYGTSGSYTQVDLSQTPH</sequence>
<proteinExistence type="predicted"/>
<protein>
    <submittedName>
        <fullName evidence="1">Uncharacterized protein</fullName>
    </submittedName>
</protein>
<dbReference type="AlphaFoldDB" id="A0A1X7RYQ4"/>
<gene>
    <name evidence="1" type="ORF">ZT3D7_G7727</name>
</gene>
<organism evidence="1 2">
    <name type="scientific">Zymoseptoria tritici (strain ST99CH_3D7)</name>
    <dbReference type="NCBI Taxonomy" id="1276538"/>
    <lineage>
        <taxon>Eukaryota</taxon>
        <taxon>Fungi</taxon>
        <taxon>Dikarya</taxon>
        <taxon>Ascomycota</taxon>
        <taxon>Pezizomycotina</taxon>
        <taxon>Dothideomycetes</taxon>
        <taxon>Dothideomycetidae</taxon>
        <taxon>Mycosphaerellales</taxon>
        <taxon>Mycosphaerellaceae</taxon>
        <taxon>Zymoseptoria</taxon>
    </lineage>
</organism>
<evidence type="ECO:0000313" key="2">
    <source>
        <dbReference type="Proteomes" id="UP000215127"/>
    </source>
</evidence>
<dbReference type="Proteomes" id="UP000215127">
    <property type="component" value="Chromosome 7"/>
</dbReference>
<dbReference type="EMBL" id="LT853698">
    <property type="protein sequence ID" value="SMQ52574.1"/>
    <property type="molecule type" value="Genomic_DNA"/>
</dbReference>
<reference evidence="1 2" key="1">
    <citation type="submission" date="2016-06" db="EMBL/GenBank/DDBJ databases">
        <authorList>
            <person name="Kjaerup R.B."/>
            <person name="Dalgaard T.S."/>
            <person name="Juul-Madsen H.R."/>
        </authorList>
    </citation>
    <scope>NUCLEOTIDE SEQUENCE [LARGE SCALE GENOMIC DNA]</scope>
</reference>
<name>A0A1X7RYQ4_ZYMT9</name>
<keyword evidence="2" id="KW-1185">Reference proteome</keyword>
<evidence type="ECO:0000313" key="1">
    <source>
        <dbReference type="EMBL" id="SMQ52574.1"/>
    </source>
</evidence>
<accession>A0A1X7RYQ4</accession>